<gene>
    <name evidence="2" type="ORF">DAT39_021588</name>
</gene>
<dbReference type="EMBL" id="QNUK01000933">
    <property type="protein sequence ID" value="KAF5888704.1"/>
    <property type="molecule type" value="Genomic_DNA"/>
</dbReference>
<name>A0A8J4WQL6_CLAMG</name>
<sequence>MSELLGGRTAQSKPIGISYFGTAFIIKAGRQKPRPPRAALTYQIDRAATRDDSHKDATRDDSHKDATRDDSHKDAARLTSLRLRTLMDARMLLSSRVHAGHGVAVQWLPEPDCLCLQSIGTLPASLNGRAPP</sequence>
<reference evidence="2" key="1">
    <citation type="submission" date="2020-07" db="EMBL/GenBank/DDBJ databases">
        <title>Clarias magur genome sequencing, assembly and annotation.</title>
        <authorList>
            <person name="Kushwaha B."/>
            <person name="Kumar R."/>
            <person name="Das P."/>
            <person name="Joshi C.G."/>
            <person name="Kumar D."/>
            <person name="Nagpure N.S."/>
            <person name="Pandey M."/>
            <person name="Agarwal S."/>
            <person name="Srivastava S."/>
            <person name="Singh M."/>
            <person name="Sahoo L."/>
            <person name="Jayasankar P."/>
            <person name="Meher P.K."/>
            <person name="Koringa P.G."/>
            <person name="Iquebal M.A."/>
            <person name="Das S.P."/>
            <person name="Bit A."/>
            <person name="Patnaik S."/>
            <person name="Patel N."/>
            <person name="Shah T.M."/>
            <person name="Hinsu A."/>
            <person name="Jena J.K."/>
        </authorList>
    </citation>
    <scope>NUCLEOTIDE SEQUENCE</scope>
    <source>
        <strain evidence="2">CIFAMagur01</strain>
        <tissue evidence="2">Testis</tissue>
    </source>
</reference>
<accession>A0A8J4WQL6</accession>
<dbReference type="AlphaFoldDB" id="A0A8J4WQL6"/>
<dbReference type="Proteomes" id="UP000727407">
    <property type="component" value="Unassembled WGS sequence"/>
</dbReference>
<protein>
    <submittedName>
        <fullName evidence="2">Uncharacterized protein</fullName>
    </submittedName>
</protein>
<organism evidence="2 3">
    <name type="scientific">Clarias magur</name>
    <name type="common">Asian catfish</name>
    <name type="synonym">Macropteronotus magur</name>
    <dbReference type="NCBI Taxonomy" id="1594786"/>
    <lineage>
        <taxon>Eukaryota</taxon>
        <taxon>Metazoa</taxon>
        <taxon>Chordata</taxon>
        <taxon>Craniata</taxon>
        <taxon>Vertebrata</taxon>
        <taxon>Euteleostomi</taxon>
        <taxon>Actinopterygii</taxon>
        <taxon>Neopterygii</taxon>
        <taxon>Teleostei</taxon>
        <taxon>Ostariophysi</taxon>
        <taxon>Siluriformes</taxon>
        <taxon>Clariidae</taxon>
        <taxon>Clarias</taxon>
    </lineage>
</organism>
<evidence type="ECO:0000313" key="2">
    <source>
        <dbReference type="EMBL" id="KAF5888704.1"/>
    </source>
</evidence>
<proteinExistence type="predicted"/>
<comment type="caution">
    <text evidence="2">The sequence shown here is derived from an EMBL/GenBank/DDBJ whole genome shotgun (WGS) entry which is preliminary data.</text>
</comment>
<keyword evidence="3" id="KW-1185">Reference proteome</keyword>
<feature type="compositionally biased region" description="Basic and acidic residues" evidence="1">
    <location>
        <begin position="47"/>
        <end position="75"/>
    </location>
</feature>
<feature type="region of interest" description="Disordered" evidence="1">
    <location>
        <begin position="43"/>
        <end position="75"/>
    </location>
</feature>
<evidence type="ECO:0000313" key="3">
    <source>
        <dbReference type="Proteomes" id="UP000727407"/>
    </source>
</evidence>
<evidence type="ECO:0000256" key="1">
    <source>
        <dbReference type="SAM" id="MobiDB-lite"/>
    </source>
</evidence>